<dbReference type="InterPro" id="IPR010982">
    <property type="entry name" value="Lambda_DNA-bd_dom_sf"/>
</dbReference>
<feature type="domain" description="HTH cro/C1-type" evidence="1">
    <location>
        <begin position="69"/>
        <end position="122"/>
    </location>
</feature>
<sequence length="132" mass="15245">MQRRYKMSIRPIHNETDYDKALDRVDTLMELDPAMGTIESDELEVLVLLIEKYEEKAWAISEPDPVEAIKLRMEQMHLKQQDLVPYIGNKSKVSEVLNRKVGLSLNMIYNLAKGLHLPLEVLVQPVEKMKVG</sequence>
<dbReference type="EMBL" id="CACVAZ010000018">
    <property type="protein sequence ID" value="CAA6804512.1"/>
    <property type="molecule type" value="Genomic_DNA"/>
</dbReference>
<dbReference type="PANTHER" id="PTHR40455">
    <property type="entry name" value="ANTITOXIN HIGA"/>
    <property type="match status" value="1"/>
</dbReference>
<dbReference type="GO" id="GO:0006355">
    <property type="term" value="P:regulation of DNA-templated transcription"/>
    <property type="evidence" value="ECO:0007669"/>
    <property type="project" value="InterPro"/>
</dbReference>
<name>A0A6S6SME4_9BACT</name>
<proteinExistence type="predicted"/>
<dbReference type="PANTHER" id="PTHR40455:SF1">
    <property type="entry name" value="ANTITOXIN HIGA"/>
    <property type="match status" value="1"/>
</dbReference>
<organism evidence="2">
    <name type="scientific">uncultured Sulfurovum sp</name>
    <dbReference type="NCBI Taxonomy" id="269237"/>
    <lineage>
        <taxon>Bacteria</taxon>
        <taxon>Pseudomonadati</taxon>
        <taxon>Campylobacterota</taxon>
        <taxon>Epsilonproteobacteria</taxon>
        <taxon>Campylobacterales</taxon>
        <taxon>Sulfurovaceae</taxon>
        <taxon>Sulfurovum</taxon>
        <taxon>environmental samples</taxon>
    </lineage>
</organism>
<dbReference type="InterPro" id="IPR039060">
    <property type="entry name" value="Antitox_HigA"/>
</dbReference>
<dbReference type="GO" id="GO:0001046">
    <property type="term" value="F:core promoter sequence-specific DNA binding"/>
    <property type="evidence" value="ECO:0007669"/>
    <property type="project" value="TreeGrafter"/>
</dbReference>
<protein>
    <submittedName>
        <fullName evidence="2">Transcriptional regulator</fullName>
    </submittedName>
</protein>
<gene>
    <name evidence="2" type="ORF">HELGO_WM30111</name>
</gene>
<dbReference type="SUPFAM" id="SSF47413">
    <property type="entry name" value="lambda repressor-like DNA-binding domains"/>
    <property type="match status" value="1"/>
</dbReference>
<accession>A0A6S6SME4</accession>
<evidence type="ECO:0000259" key="1">
    <source>
        <dbReference type="PROSITE" id="PS50943"/>
    </source>
</evidence>
<dbReference type="AlphaFoldDB" id="A0A6S6SME4"/>
<dbReference type="InterPro" id="IPR001387">
    <property type="entry name" value="Cro/C1-type_HTH"/>
</dbReference>
<dbReference type="PROSITE" id="PS50943">
    <property type="entry name" value="HTH_CROC1"/>
    <property type="match status" value="1"/>
</dbReference>
<evidence type="ECO:0000313" key="2">
    <source>
        <dbReference type="EMBL" id="CAA6804512.1"/>
    </source>
</evidence>
<reference evidence="2" key="1">
    <citation type="submission" date="2020-01" db="EMBL/GenBank/DDBJ databases">
        <authorList>
            <person name="Meier V. D."/>
            <person name="Meier V D."/>
        </authorList>
    </citation>
    <scope>NUCLEOTIDE SEQUENCE</scope>
    <source>
        <strain evidence="2">HLG_WM_MAG_02</strain>
    </source>
</reference>